<protein>
    <submittedName>
        <fullName evidence="8">Type IV secretion system protein</fullName>
    </submittedName>
</protein>
<feature type="compositionally biased region" description="Polar residues" evidence="6">
    <location>
        <begin position="357"/>
        <end position="386"/>
    </location>
</feature>
<feature type="transmembrane region" description="Helical" evidence="7">
    <location>
        <begin position="57"/>
        <end position="77"/>
    </location>
</feature>
<accession>A0ABV0D1K7</accession>
<comment type="caution">
    <text evidence="8">The sequence shown here is derived from an EMBL/GenBank/DDBJ whole genome shotgun (WGS) entry which is preliminary data.</text>
</comment>
<evidence type="ECO:0000256" key="4">
    <source>
        <dbReference type="ARBA" id="ARBA00022989"/>
    </source>
</evidence>
<feature type="transmembrane region" description="Helical" evidence="7">
    <location>
        <begin position="260"/>
        <end position="281"/>
    </location>
</feature>
<dbReference type="InterPro" id="IPR007688">
    <property type="entry name" value="Conjugal_tfr_TrbL/VirB6"/>
</dbReference>
<keyword evidence="4 7" id="KW-1133">Transmembrane helix</keyword>
<sequence length="408" mass="41799">MSAILDISAAASVSTECMRAMDGVGAGIGASLRGVDCAASSMAQAAFNRLFSAEGTLGPVLTAMLTIWIAFLGFALITGRTRLGLSSLTPRMVTLVMVITFATSWVAFQSVFWNLAVGAPDEIATLLMGTDGSASTIFADKLDSVMIALMDISGGDAMENDTSIFSPPGLLWSGGTMLLLGTVGVLATCKIALAILMGLGPIFIVMALFNGTRGLFVGWLKGVVLMALAPLFAVLGGSLMLEMTVPVLASLMETPGKIDIRPAMAFFMIGAVHLALMAMILKVTSTMVAGWTVFGFATSDKADQRARGSSAAAQSPLNPALATSAADRAAATAASTAQARDIRVSAAAAMPLAANDTGGSTSTRETRVVTQGAQVSPLTSGPSGSGNRARGIGSRFKSAPIRSPESKR</sequence>
<keyword evidence="9" id="KW-1185">Reference proteome</keyword>
<proteinExistence type="inferred from homology"/>
<keyword evidence="5 7" id="KW-0472">Membrane</keyword>
<name>A0ABV0D1K7_9SPHN</name>
<dbReference type="Proteomes" id="UP001484535">
    <property type="component" value="Unassembled WGS sequence"/>
</dbReference>
<evidence type="ECO:0000256" key="5">
    <source>
        <dbReference type="ARBA" id="ARBA00023136"/>
    </source>
</evidence>
<reference evidence="8 9" key="1">
    <citation type="submission" date="2024-05" db="EMBL/GenBank/DDBJ databases">
        <authorList>
            <person name="Park S."/>
        </authorList>
    </citation>
    <scope>NUCLEOTIDE SEQUENCE [LARGE SCALE GENOMIC DNA]</scope>
    <source>
        <strain evidence="8 9">DGU5</strain>
    </source>
</reference>
<evidence type="ECO:0000256" key="7">
    <source>
        <dbReference type="SAM" id="Phobius"/>
    </source>
</evidence>
<evidence type="ECO:0000256" key="2">
    <source>
        <dbReference type="ARBA" id="ARBA00007802"/>
    </source>
</evidence>
<feature type="transmembrane region" description="Helical" evidence="7">
    <location>
        <begin position="89"/>
        <end position="108"/>
    </location>
</feature>
<dbReference type="RefSeq" id="WP_346785257.1">
    <property type="nucleotide sequence ID" value="NZ_JBDLBR010000003.1"/>
</dbReference>
<comment type="similarity">
    <text evidence="2">Belongs to the TrbL/VirB6 family.</text>
</comment>
<keyword evidence="3 7" id="KW-0812">Transmembrane</keyword>
<dbReference type="Pfam" id="PF04610">
    <property type="entry name" value="TrbL"/>
    <property type="match status" value="1"/>
</dbReference>
<feature type="region of interest" description="Disordered" evidence="6">
    <location>
        <begin position="353"/>
        <end position="408"/>
    </location>
</feature>
<dbReference type="EMBL" id="JBDLBR010000003">
    <property type="protein sequence ID" value="MEN7537815.1"/>
    <property type="molecule type" value="Genomic_DNA"/>
</dbReference>
<feature type="transmembrane region" description="Helical" evidence="7">
    <location>
        <begin position="177"/>
        <end position="209"/>
    </location>
</feature>
<comment type="subcellular location">
    <subcellularLocation>
        <location evidence="1">Membrane</location>
        <topology evidence="1">Multi-pass membrane protein</topology>
    </subcellularLocation>
</comment>
<gene>
    <name evidence="8" type="ORF">ABDJ38_11580</name>
</gene>
<organism evidence="8 9">
    <name type="scientific">Aurantiacibacter flavus</name>
    <dbReference type="NCBI Taxonomy" id="3145232"/>
    <lineage>
        <taxon>Bacteria</taxon>
        <taxon>Pseudomonadati</taxon>
        <taxon>Pseudomonadota</taxon>
        <taxon>Alphaproteobacteria</taxon>
        <taxon>Sphingomonadales</taxon>
        <taxon>Erythrobacteraceae</taxon>
        <taxon>Aurantiacibacter</taxon>
    </lineage>
</organism>
<evidence type="ECO:0000256" key="1">
    <source>
        <dbReference type="ARBA" id="ARBA00004141"/>
    </source>
</evidence>
<feature type="transmembrane region" description="Helical" evidence="7">
    <location>
        <begin position="216"/>
        <end position="240"/>
    </location>
</feature>
<evidence type="ECO:0000313" key="8">
    <source>
        <dbReference type="EMBL" id="MEN7537815.1"/>
    </source>
</evidence>
<evidence type="ECO:0000256" key="6">
    <source>
        <dbReference type="SAM" id="MobiDB-lite"/>
    </source>
</evidence>
<evidence type="ECO:0000313" key="9">
    <source>
        <dbReference type="Proteomes" id="UP001484535"/>
    </source>
</evidence>
<evidence type="ECO:0000256" key="3">
    <source>
        <dbReference type="ARBA" id="ARBA00022692"/>
    </source>
</evidence>